<keyword evidence="3" id="KW-0808">Transferase</keyword>
<proteinExistence type="predicted"/>
<dbReference type="EMBL" id="PEOG01000005">
    <property type="protein sequence ID" value="PIM55143.1"/>
    <property type="molecule type" value="Genomic_DNA"/>
</dbReference>
<dbReference type="Pfam" id="PF00534">
    <property type="entry name" value="Glycos_transf_1"/>
    <property type="match status" value="1"/>
</dbReference>
<accession>A0A2G9CFD2</accession>
<dbReference type="GO" id="GO:0016757">
    <property type="term" value="F:glycosyltransferase activity"/>
    <property type="evidence" value="ECO:0007669"/>
    <property type="project" value="InterPro"/>
</dbReference>
<organism evidence="3 4">
    <name type="scientific">Roseateles chitinivorans</name>
    <dbReference type="NCBI Taxonomy" id="2917965"/>
    <lineage>
        <taxon>Bacteria</taxon>
        <taxon>Pseudomonadati</taxon>
        <taxon>Pseudomonadota</taxon>
        <taxon>Betaproteobacteria</taxon>
        <taxon>Burkholderiales</taxon>
        <taxon>Sphaerotilaceae</taxon>
        <taxon>Roseateles</taxon>
    </lineage>
</organism>
<name>A0A2G9CFD2_9BURK</name>
<dbReference type="Pfam" id="PF13579">
    <property type="entry name" value="Glyco_trans_4_4"/>
    <property type="match status" value="1"/>
</dbReference>
<gene>
    <name evidence="3" type="ORF">CS062_01010</name>
</gene>
<comment type="caution">
    <text evidence="3">The sequence shown here is derived from an EMBL/GenBank/DDBJ whole genome shotgun (WGS) entry which is preliminary data.</text>
</comment>
<evidence type="ECO:0000259" key="2">
    <source>
        <dbReference type="Pfam" id="PF13579"/>
    </source>
</evidence>
<dbReference type="InterPro" id="IPR001296">
    <property type="entry name" value="Glyco_trans_1"/>
</dbReference>
<sequence length="378" mass="41611">MRLVLIGDGESPHLLKWARALSQRREIELWAASTRGFAPEFHFLIPEDRRLALNTDPAHAGGNIAVLKQLPALGAWLKKVDADWLHAHYLTSHGTLAWAARRGWKLRARIAGSAWGSDILVTPGQGWAYRWLTTQVLKACAVTTSDSEFMSARMRELGATEVMTFPFGLEQLPKQNVRKQPWLFYANRGLEPIYRPHRVIEVFAAIAAKQPEARLVVANDGSLRGALEEQVRALGLAERVEFTGRLDATSQGRRYAPARWFLSLPESDSVSVSVLEAMAHECLPLLSDLPANHELLGTAGSLALGQPDTLLGRHGLILKDDEDLGALPDRLRMLVGQAEVAGQAVDADRLGAANRAWVAAHAMFGPAVARFVERLQRA</sequence>
<feature type="domain" description="Glycosyltransferase subfamily 4-like N-terminal" evidence="2">
    <location>
        <begin position="11"/>
        <end position="164"/>
    </location>
</feature>
<dbReference type="PANTHER" id="PTHR12526">
    <property type="entry name" value="GLYCOSYLTRANSFERASE"/>
    <property type="match status" value="1"/>
</dbReference>
<evidence type="ECO:0000313" key="4">
    <source>
        <dbReference type="Proteomes" id="UP000231501"/>
    </source>
</evidence>
<dbReference type="InterPro" id="IPR028098">
    <property type="entry name" value="Glyco_trans_4-like_N"/>
</dbReference>
<evidence type="ECO:0000313" key="3">
    <source>
        <dbReference type="EMBL" id="PIM55143.1"/>
    </source>
</evidence>
<protein>
    <submittedName>
        <fullName evidence="3">Glycosyl transferase family 1</fullName>
    </submittedName>
</protein>
<dbReference type="Gene3D" id="3.40.50.2000">
    <property type="entry name" value="Glycogen Phosphorylase B"/>
    <property type="match status" value="2"/>
</dbReference>
<evidence type="ECO:0000259" key="1">
    <source>
        <dbReference type="Pfam" id="PF00534"/>
    </source>
</evidence>
<dbReference type="OrthoDB" id="832722at2"/>
<reference evidence="3 4" key="1">
    <citation type="submission" date="2017-11" db="EMBL/GenBank/DDBJ databases">
        <title>Draft genome sequence of Mitsuaria sp. HWN-4.</title>
        <authorList>
            <person name="Gundlapally S.R."/>
        </authorList>
    </citation>
    <scope>NUCLEOTIDE SEQUENCE [LARGE SCALE GENOMIC DNA]</scope>
    <source>
        <strain evidence="3 4">HWN-4</strain>
    </source>
</reference>
<keyword evidence="4" id="KW-1185">Reference proteome</keyword>
<dbReference type="RefSeq" id="WP_099859616.1">
    <property type="nucleotide sequence ID" value="NZ_PEOG01000005.1"/>
</dbReference>
<dbReference type="AlphaFoldDB" id="A0A2G9CFD2"/>
<feature type="domain" description="Glycosyl transferase family 1" evidence="1">
    <location>
        <begin position="174"/>
        <end position="297"/>
    </location>
</feature>
<dbReference type="Proteomes" id="UP000231501">
    <property type="component" value="Unassembled WGS sequence"/>
</dbReference>
<dbReference type="SUPFAM" id="SSF53756">
    <property type="entry name" value="UDP-Glycosyltransferase/glycogen phosphorylase"/>
    <property type="match status" value="1"/>
</dbReference>